<dbReference type="AlphaFoldDB" id="A0A326U0V8"/>
<sequence>MQKFVAWIVKYCYPRAWREQYERELLTALRMQPVSLRTLINLFGGCLMAHLMHPGICY</sequence>
<reference evidence="1 2" key="1">
    <citation type="submission" date="2018-06" db="EMBL/GenBank/DDBJ databases">
        <title>Genomic Encyclopedia of Archaeal and Bacterial Type Strains, Phase II (KMG-II): from individual species to whole genera.</title>
        <authorList>
            <person name="Goeker M."/>
        </authorList>
    </citation>
    <scope>NUCLEOTIDE SEQUENCE [LARGE SCALE GENOMIC DNA]</scope>
    <source>
        <strain evidence="1 2">ATCC BAA-1881</strain>
    </source>
</reference>
<proteinExistence type="predicted"/>
<dbReference type="EMBL" id="QKUF01000023">
    <property type="protein sequence ID" value="PZW24069.1"/>
    <property type="molecule type" value="Genomic_DNA"/>
</dbReference>
<comment type="caution">
    <text evidence="1">The sequence shown here is derived from an EMBL/GenBank/DDBJ whole genome shotgun (WGS) entry which is preliminary data.</text>
</comment>
<organism evidence="1 2">
    <name type="scientific">Thermosporothrix hazakensis</name>
    <dbReference type="NCBI Taxonomy" id="644383"/>
    <lineage>
        <taxon>Bacteria</taxon>
        <taxon>Bacillati</taxon>
        <taxon>Chloroflexota</taxon>
        <taxon>Ktedonobacteria</taxon>
        <taxon>Ktedonobacterales</taxon>
        <taxon>Thermosporotrichaceae</taxon>
        <taxon>Thermosporothrix</taxon>
    </lineage>
</organism>
<name>A0A326U0V8_THEHA</name>
<evidence type="ECO:0000313" key="2">
    <source>
        <dbReference type="Proteomes" id="UP000248806"/>
    </source>
</evidence>
<gene>
    <name evidence="1" type="ORF">EI42_04760</name>
</gene>
<evidence type="ECO:0000313" key="1">
    <source>
        <dbReference type="EMBL" id="PZW24069.1"/>
    </source>
</evidence>
<protein>
    <submittedName>
        <fullName evidence="1">Uncharacterized protein</fullName>
    </submittedName>
</protein>
<dbReference type="Proteomes" id="UP000248806">
    <property type="component" value="Unassembled WGS sequence"/>
</dbReference>
<accession>A0A326U0V8</accession>
<keyword evidence="2" id="KW-1185">Reference proteome</keyword>
<dbReference type="RefSeq" id="WP_170142852.1">
    <property type="nucleotide sequence ID" value="NZ_BIFX01000002.1"/>
</dbReference>